<evidence type="ECO:0000313" key="19">
    <source>
        <dbReference type="Proteomes" id="UP000516134"/>
    </source>
</evidence>
<evidence type="ECO:0000256" key="14">
    <source>
        <dbReference type="ARBA" id="ARBA00022840"/>
    </source>
</evidence>
<dbReference type="InterPro" id="IPR002496">
    <property type="entry name" value="PRib_AMP_CycHydrolase_dom"/>
</dbReference>
<comment type="pathway">
    <text evidence="5">Amino-acid biosynthesis; L-histidine biosynthesis; L-histidine from 5-phospho-alpha-D-ribose 1-diphosphate: step 2/9.</text>
</comment>
<proteinExistence type="inferred from homology"/>
<comment type="subcellular location">
    <subcellularLocation>
        <location evidence="3">Cytoplasm</location>
    </subcellularLocation>
</comment>
<feature type="domain" description="Phosphoribosyl-AMP cyclohydrolase" evidence="17">
    <location>
        <begin position="19"/>
        <end position="91"/>
    </location>
</feature>
<dbReference type="EC" id="3.6.1.31" evidence="7"/>
<dbReference type="RefSeq" id="WP_187714888.1">
    <property type="nucleotide sequence ID" value="NZ_CP060780.1"/>
</dbReference>
<dbReference type="PANTHER" id="PTHR42945:SF9">
    <property type="entry name" value="HISTIDINE BIOSYNTHESIS BIFUNCTIONAL PROTEIN HISIE"/>
    <property type="match status" value="1"/>
</dbReference>
<organism evidence="18 19">
    <name type="scientific">Sphingomonas daechungensis</name>
    <dbReference type="NCBI Taxonomy" id="1176646"/>
    <lineage>
        <taxon>Bacteria</taxon>
        <taxon>Pseudomonadati</taxon>
        <taxon>Pseudomonadota</taxon>
        <taxon>Alphaproteobacteria</taxon>
        <taxon>Sphingomonadales</taxon>
        <taxon>Sphingomonadaceae</taxon>
        <taxon>Sphingomonas</taxon>
    </lineage>
</organism>
<keyword evidence="14" id="KW-0067">ATP-binding</keyword>
<evidence type="ECO:0000256" key="6">
    <source>
        <dbReference type="ARBA" id="ARBA00009392"/>
    </source>
</evidence>
<comment type="similarity">
    <text evidence="6">Belongs to the PRA-PH family.</text>
</comment>
<dbReference type="NCBIfam" id="NF002747">
    <property type="entry name" value="PRK02759.1"/>
    <property type="match status" value="1"/>
</dbReference>
<comment type="pathway">
    <text evidence="4">Amino-acid biosynthesis; L-histidine biosynthesis; L-histidine from 5-phospho-alpha-D-ribose 1-diphosphate: step 3/9.</text>
</comment>
<dbReference type="PANTHER" id="PTHR42945">
    <property type="entry name" value="HISTIDINE BIOSYNTHESIS BIFUNCTIONAL PROTEIN"/>
    <property type="match status" value="1"/>
</dbReference>
<evidence type="ECO:0000256" key="3">
    <source>
        <dbReference type="ARBA" id="ARBA00004496"/>
    </source>
</evidence>
<keyword evidence="12" id="KW-0547">Nucleotide-binding</keyword>
<comment type="catalytic activity">
    <reaction evidence="2">
        <text>1-(5-phospho-beta-D-ribosyl)-ATP + H2O = 1-(5-phospho-beta-D-ribosyl)-5'-AMP + diphosphate + H(+)</text>
        <dbReference type="Rhea" id="RHEA:22828"/>
        <dbReference type="ChEBI" id="CHEBI:15377"/>
        <dbReference type="ChEBI" id="CHEBI:15378"/>
        <dbReference type="ChEBI" id="CHEBI:33019"/>
        <dbReference type="ChEBI" id="CHEBI:59457"/>
        <dbReference type="ChEBI" id="CHEBI:73183"/>
        <dbReference type="EC" id="3.6.1.31"/>
    </reaction>
</comment>
<evidence type="ECO:0000256" key="1">
    <source>
        <dbReference type="ARBA" id="ARBA00000024"/>
    </source>
</evidence>
<evidence type="ECO:0000256" key="8">
    <source>
        <dbReference type="ARBA" id="ARBA00012721"/>
    </source>
</evidence>
<dbReference type="GO" id="GO:0004635">
    <property type="term" value="F:phosphoribosyl-AMP cyclohydrolase activity"/>
    <property type="evidence" value="ECO:0007669"/>
    <property type="project" value="UniProtKB-EC"/>
</dbReference>
<dbReference type="CDD" id="cd11534">
    <property type="entry name" value="NTP-PPase_HisIE_like"/>
    <property type="match status" value="1"/>
</dbReference>
<dbReference type="InterPro" id="IPR038019">
    <property type="entry name" value="PRib_AMP_CycHydrolase_sf"/>
</dbReference>
<keyword evidence="19" id="KW-1185">Reference proteome</keyword>
<reference evidence="18 19" key="1">
    <citation type="submission" date="2020-08" db="EMBL/GenBank/DDBJ databases">
        <title>Genome sequence of Sphingomonas daechungensis KACC 18115T.</title>
        <authorList>
            <person name="Hyun D.-W."/>
            <person name="Bae J.-W."/>
        </authorList>
    </citation>
    <scope>NUCLEOTIDE SEQUENCE [LARGE SCALE GENOMIC DNA]</scope>
    <source>
        <strain evidence="18 19">KACC 18115</strain>
    </source>
</reference>
<evidence type="ECO:0000256" key="5">
    <source>
        <dbReference type="ARBA" id="ARBA00005204"/>
    </source>
</evidence>
<keyword evidence="11" id="KW-0028">Amino-acid biosynthesis</keyword>
<dbReference type="GO" id="GO:0004636">
    <property type="term" value="F:phosphoribosyl-ATP diphosphatase activity"/>
    <property type="evidence" value="ECO:0007669"/>
    <property type="project" value="UniProtKB-EC"/>
</dbReference>
<dbReference type="Proteomes" id="UP000516134">
    <property type="component" value="Chromosome"/>
</dbReference>
<dbReference type="Gene3D" id="1.10.287.1080">
    <property type="entry name" value="MazG-like"/>
    <property type="match status" value="1"/>
</dbReference>
<dbReference type="Pfam" id="PF01502">
    <property type="entry name" value="PRA-CH"/>
    <property type="match status" value="1"/>
</dbReference>
<dbReference type="InterPro" id="IPR008179">
    <property type="entry name" value="HisE"/>
</dbReference>
<keyword evidence="16" id="KW-0511">Multifunctional enzyme</keyword>
<keyword evidence="15" id="KW-0368">Histidine biosynthesis</keyword>
<evidence type="ECO:0000256" key="11">
    <source>
        <dbReference type="ARBA" id="ARBA00022605"/>
    </source>
</evidence>
<sequence length="179" mass="19040">MGGLLPALVQDPRSGQVLMLGYLDEAALAGTLQTGFATFFSRSKQRLWQKGETSGNRLRVSAVFADCDKDALLVLADPEGPTCHLGMKSCFAADIRSSGWLSELSAIIAERASSDDPGSYTRTLLDDGPERIGKKIGEEGVEVALAGVSRDVEGCVEEVADLIYHVSVLMEARAFAGTT</sequence>
<comment type="catalytic activity">
    <reaction evidence="1">
        <text>1-(5-phospho-beta-D-ribosyl)-5'-AMP + H2O = 1-(5-phospho-beta-D-ribosyl)-5-[(5-phospho-beta-D-ribosylamino)methylideneamino]imidazole-4-carboxamide</text>
        <dbReference type="Rhea" id="RHEA:20049"/>
        <dbReference type="ChEBI" id="CHEBI:15377"/>
        <dbReference type="ChEBI" id="CHEBI:58435"/>
        <dbReference type="ChEBI" id="CHEBI:59457"/>
        <dbReference type="EC" id="3.5.4.19"/>
    </reaction>
</comment>
<dbReference type="EMBL" id="CP060780">
    <property type="protein sequence ID" value="QNP43458.1"/>
    <property type="molecule type" value="Genomic_DNA"/>
</dbReference>
<dbReference type="EC" id="3.5.4.19" evidence="8"/>
<dbReference type="Pfam" id="PF01503">
    <property type="entry name" value="PRA-PH"/>
    <property type="match status" value="1"/>
</dbReference>
<accession>A0ABX6T729</accession>
<evidence type="ECO:0000256" key="16">
    <source>
        <dbReference type="ARBA" id="ARBA00023268"/>
    </source>
</evidence>
<dbReference type="Gene3D" id="3.10.20.810">
    <property type="entry name" value="Phosphoribosyl-AMP cyclohydrolase"/>
    <property type="match status" value="1"/>
</dbReference>
<gene>
    <name evidence="18" type="ORF">H9L15_01155</name>
</gene>
<dbReference type="NCBIfam" id="TIGR03188">
    <property type="entry name" value="histidine_hisI"/>
    <property type="match status" value="1"/>
</dbReference>
<dbReference type="SUPFAM" id="SSF141734">
    <property type="entry name" value="HisI-like"/>
    <property type="match status" value="1"/>
</dbReference>
<dbReference type="InterPro" id="IPR021130">
    <property type="entry name" value="PRib-ATP_PPHydrolase-like"/>
</dbReference>
<evidence type="ECO:0000256" key="15">
    <source>
        <dbReference type="ARBA" id="ARBA00023102"/>
    </source>
</evidence>
<name>A0ABX6T729_9SPHN</name>
<keyword evidence="10" id="KW-0963">Cytoplasm</keyword>
<evidence type="ECO:0000256" key="13">
    <source>
        <dbReference type="ARBA" id="ARBA00022801"/>
    </source>
</evidence>
<keyword evidence="13 18" id="KW-0378">Hydrolase</keyword>
<dbReference type="SUPFAM" id="SSF101386">
    <property type="entry name" value="all-alpha NTP pyrophosphatases"/>
    <property type="match status" value="1"/>
</dbReference>
<protein>
    <recommendedName>
        <fullName evidence="9">Histidine biosynthesis bifunctional protein HisIE</fullName>
        <ecNumber evidence="8">3.5.4.19</ecNumber>
        <ecNumber evidence="7">3.6.1.31</ecNumber>
    </recommendedName>
</protein>
<evidence type="ECO:0000256" key="2">
    <source>
        <dbReference type="ARBA" id="ARBA00001460"/>
    </source>
</evidence>
<evidence type="ECO:0000256" key="12">
    <source>
        <dbReference type="ARBA" id="ARBA00022741"/>
    </source>
</evidence>
<evidence type="ECO:0000259" key="17">
    <source>
        <dbReference type="Pfam" id="PF01502"/>
    </source>
</evidence>
<evidence type="ECO:0000256" key="9">
    <source>
        <dbReference type="ARBA" id="ARBA00017720"/>
    </source>
</evidence>
<evidence type="ECO:0000256" key="7">
    <source>
        <dbReference type="ARBA" id="ARBA00012414"/>
    </source>
</evidence>
<evidence type="ECO:0000256" key="10">
    <source>
        <dbReference type="ARBA" id="ARBA00022490"/>
    </source>
</evidence>
<evidence type="ECO:0000313" key="18">
    <source>
        <dbReference type="EMBL" id="QNP43458.1"/>
    </source>
</evidence>
<evidence type="ECO:0000256" key="4">
    <source>
        <dbReference type="ARBA" id="ARBA00005169"/>
    </source>
</evidence>